<gene>
    <name evidence="1" type="ORF">PHIN3_87</name>
</gene>
<evidence type="ECO:0000313" key="2">
    <source>
        <dbReference type="Proteomes" id="UP000202958"/>
    </source>
</evidence>
<reference evidence="1 2" key="1">
    <citation type="submission" date="2015-04" db="EMBL/GenBank/DDBJ databases">
        <authorList>
            <person name="Hodson T.S."/>
            <person name="Hyde J.R."/>
            <person name="Schouten J.T."/>
            <person name="Crockett J.T."/>
            <person name="Smith T.A."/>
            <person name="Merrill B.D."/>
            <person name="Crook M.B."/>
            <person name="Griffitts J.S."/>
            <person name="Burnett S.H."/>
            <person name="Grose J.H."/>
            <person name="Breakwell D.P."/>
        </authorList>
    </citation>
    <scope>NUCLEOTIDE SEQUENCE [LARGE SCALE GENOMIC DNA]</scope>
</reference>
<dbReference type="Proteomes" id="UP000202958">
    <property type="component" value="Segment"/>
</dbReference>
<dbReference type="EMBL" id="KR052482">
    <property type="protein sequence ID" value="AKF13351.1"/>
    <property type="molecule type" value="Genomic_DNA"/>
</dbReference>
<name>A0A0F6WCL2_9CAUD</name>
<keyword evidence="2" id="KW-1185">Reference proteome</keyword>
<protein>
    <submittedName>
        <fullName evidence="1">Uncharacterized protein</fullName>
    </submittedName>
</protein>
<sequence length="73" mass="8663">MTPEYQARVKKQWEGYAKEEIELEVIGGTFYAFCSELAALRLYYTYRYIPGDKTKVAYSDNQGTWFFCMETDF</sequence>
<proteinExistence type="predicted"/>
<evidence type="ECO:0000313" key="1">
    <source>
        <dbReference type="EMBL" id="AKF13351.1"/>
    </source>
</evidence>
<organism evidence="1 2">
    <name type="scientific">Sinorhizobium phage phiN3</name>
    <dbReference type="NCBI Taxonomy" id="1647405"/>
    <lineage>
        <taxon>Viruses</taxon>
        <taxon>Duplodnaviria</taxon>
        <taxon>Heunggongvirae</taxon>
        <taxon>Uroviricota</taxon>
        <taxon>Caudoviricetes</taxon>
        <taxon>Emdodecavirus</taxon>
        <taxon>Emdodecavirus N3</taxon>
    </lineage>
</organism>
<dbReference type="RefSeq" id="YP_009212327.1">
    <property type="nucleotide sequence ID" value="NC_028945.1"/>
</dbReference>
<dbReference type="GeneID" id="26638816"/>
<accession>A0A0F6WCL2</accession>
<dbReference type="KEGG" id="vg:26638816"/>